<comment type="cofactor">
    <cofactor evidence="1 19">
        <name>Mg(2+)</name>
        <dbReference type="ChEBI" id="CHEBI:18420"/>
    </cofactor>
</comment>
<dbReference type="GO" id="GO:0005886">
    <property type="term" value="C:plasma membrane"/>
    <property type="evidence" value="ECO:0007669"/>
    <property type="project" value="UniProtKB-SubCell"/>
</dbReference>
<comment type="caution">
    <text evidence="19">Lacks conserved residue(s) required for the propagation of feature annotation.</text>
</comment>
<evidence type="ECO:0000256" key="5">
    <source>
        <dbReference type="ARBA" id="ARBA00013200"/>
    </source>
</evidence>
<evidence type="ECO:0000256" key="18">
    <source>
        <dbReference type="ARBA" id="ARBA00049504"/>
    </source>
</evidence>
<dbReference type="Pfam" id="PF02654">
    <property type="entry name" value="CobS"/>
    <property type="match status" value="1"/>
</dbReference>
<evidence type="ECO:0000256" key="15">
    <source>
        <dbReference type="ARBA" id="ARBA00032605"/>
    </source>
</evidence>
<evidence type="ECO:0000256" key="12">
    <source>
        <dbReference type="ARBA" id="ARBA00022989"/>
    </source>
</evidence>
<comment type="function">
    <text evidence="14 19">Joins adenosylcobinamide-GDP and alpha-ribazole to generate adenosylcobalamin (Ado-cobalamin). Also synthesizes adenosylcobalamin 5'-phosphate from adenosylcobinamide-GDP and alpha-ribazole 5'-phosphate.</text>
</comment>
<protein>
    <recommendedName>
        <fullName evidence="6 19">Adenosylcobinamide-GDP ribazoletransferase</fullName>
        <ecNumber evidence="5 19">2.7.8.26</ecNumber>
    </recommendedName>
    <alternativeName>
        <fullName evidence="16 19">Cobalamin synthase</fullName>
    </alternativeName>
    <alternativeName>
        <fullName evidence="15 19">Cobalamin-5'-phosphate synthase</fullName>
    </alternativeName>
</protein>
<keyword evidence="10 19" id="KW-0812">Transmembrane</keyword>
<dbReference type="GO" id="GO:0008818">
    <property type="term" value="F:cobalamin 5'-phosphate synthase activity"/>
    <property type="evidence" value="ECO:0007669"/>
    <property type="project" value="UniProtKB-UniRule"/>
</dbReference>
<dbReference type="KEGG" id="rmb:K529_010505"/>
<evidence type="ECO:0000256" key="2">
    <source>
        <dbReference type="ARBA" id="ARBA00004651"/>
    </source>
</evidence>
<evidence type="ECO:0000256" key="17">
    <source>
        <dbReference type="ARBA" id="ARBA00048623"/>
    </source>
</evidence>
<evidence type="ECO:0000256" key="1">
    <source>
        <dbReference type="ARBA" id="ARBA00001946"/>
    </source>
</evidence>
<dbReference type="GO" id="GO:0051073">
    <property type="term" value="F:adenosylcobinamide-GDP ribazoletransferase activity"/>
    <property type="evidence" value="ECO:0007669"/>
    <property type="project" value="UniProtKB-UniRule"/>
</dbReference>
<dbReference type="UniPathway" id="UPA00148">
    <property type="reaction ID" value="UER00238"/>
</dbReference>
<evidence type="ECO:0000256" key="14">
    <source>
        <dbReference type="ARBA" id="ARBA00025228"/>
    </source>
</evidence>
<comment type="subcellular location">
    <subcellularLocation>
        <location evidence="2 19">Cell membrane</location>
        <topology evidence="2 19">Multi-pass membrane protein</topology>
    </subcellularLocation>
</comment>
<comment type="catalytic activity">
    <reaction evidence="17 19">
        <text>alpha-ribazole + adenosylcob(III)inamide-GDP = adenosylcob(III)alamin + GMP + H(+)</text>
        <dbReference type="Rhea" id="RHEA:16049"/>
        <dbReference type="ChEBI" id="CHEBI:10329"/>
        <dbReference type="ChEBI" id="CHEBI:15378"/>
        <dbReference type="ChEBI" id="CHEBI:18408"/>
        <dbReference type="ChEBI" id="CHEBI:58115"/>
        <dbReference type="ChEBI" id="CHEBI:60487"/>
        <dbReference type="EC" id="2.7.8.26"/>
    </reaction>
</comment>
<keyword evidence="12 19" id="KW-1133">Transmembrane helix</keyword>
<dbReference type="InterPro" id="IPR003805">
    <property type="entry name" value="CobS"/>
</dbReference>
<evidence type="ECO:0000256" key="13">
    <source>
        <dbReference type="ARBA" id="ARBA00023136"/>
    </source>
</evidence>
<dbReference type="PANTHER" id="PTHR34148:SF1">
    <property type="entry name" value="ADENOSYLCOBINAMIDE-GDP RIBAZOLETRANSFERASE"/>
    <property type="match status" value="1"/>
</dbReference>
<feature type="transmembrane region" description="Helical" evidence="19">
    <location>
        <begin position="113"/>
        <end position="142"/>
    </location>
</feature>
<accession>A0A1B1A3Q7</accession>
<evidence type="ECO:0000256" key="8">
    <source>
        <dbReference type="ARBA" id="ARBA00022573"/>
    </source>
</evidence>
<keyword evidence="9 19" id="KW-0808">Transferase</keyword>
<comment type="catalytic activity">
    <reaction evidence="18 19">
        <text>alpha-ribazole 5'-phosphate + adenosylcob(III)inamide-GDP = adenosylcob(III)alamin 5'-phosphate + GMP + H(+)</text>
        <dbReference type="Rhea" id="RHEA:23560"/>
        <dbReference type="ChEBI" id="CHEBI:15378"/>
        <dbReference type="ChEBI" id="CHEBI:57918"/>
        <dbReference type="ChEBI" id="CHEBI:58115"/>
        <dbReference type="ChEBI" id="CHEBI:60487"/>
        <dbReference type="ChEBI" id="CHEBI:60493"/>
        <dbReference type="EC" id="2.7.8.26"/>
    </reaction>
</comment>
<organism evidence="20 21">
    <name type="scientific">Tritonibacter mobilis F1926</name>
    <dbReference type="NCBI Taxonomy" id="1265309"/>
    <lineage>
        <taxon>Bacteria</taxon>
        <taxon>Pseudomonadati</taxon>
        <taxon>Pseudomonadota</taxon>
        <taxon>Alphaproteobacteria</taxon>
        <taxon>Rhodobacterales</taxon>
        <taxon>Paracoccaceae</taxon>
        <taxon>Tritonibacter</taxon>
    </lineage>
</organism>
<keyword evidence="11 19" id="KW-0460">Magnesium</keyword>
<gene>
    <name evidence="19" type="primary">cobS</name>
    <name evidence="20" type="ORF">K529_010505</name>
</gene>
<evidence type="ECO:0000256" key="11">
    <source>
        <dbReference type="ARBA" id="ARBA00022842"/>
    </source>
</evidence>
<comment type="similarity">
    <text evidence="4 19">Belongs to the CobS family.</text>
</comment>
<dbReference type="PANTHER" id="PTHR34148">
    <property type="entry name" value="ADENOSYLCOBINAMIDE-GDP RIBAZOLETRANSFERASE"/>
    <property type="match status" value="1"/>
</dbReference>
<keyword evidence="8 19" id="KW-0169">Cobalamin biosynthesis</keyword>
<dbReference type="OrthoDB" id="9794626at2"/>
<name>A0A1B1A3Q7_9RHOB</name>
<evidence type="ECO:0000256" key="4">
    <source>
        <dbReference type="ARBA" id="ARBA00010561"/>
    </source>
</evidence>
<evidence type="ECO:0000256" key="3">
    <source>
        <dbReference type="ARBA" id="ARBA00004663"/>
    </source>
</evidence>
<dbReference type="GeneID" id="28250267"/>
<dbReference type="HAMAP" id="MF_00719">
    <property type="entry name" value="CobS"/>
    <property type="match status" value="1"/>
</dbReference>
<evidence type="ECO:0000313" key="20">
    <source>
        <dbReference type="EMBL" id="ANP41195.1"/>
    </source>
</evidence>
<keyword evidence="13 19" id="KW-0472">Membrane</keyword>
<dbReference type="EC" id="2.7.8.26" evidence="5 19"/>
<sequence length="250" mass="26067">MRKNDFKAIDLLLALVLLTRLPLPHLPKASFARQSRAVWAFPLAGAVVGLLAVIIAALALMWWPPAIAAGLTLAAQVTLTGAMHEDGLADTADGFWGGFEPARRLEIMKDSQIGTYGVLALILGLGLRWSILAALFSAGAIWTPVALAALSRAAMPVMMARMPNARGSGLAHTVGRPSLTATTFGILIALLLGVLCMGWAILGAALILVPLLIGLRKLAMAKIGGQTGDVLGTAQQLSEIALGLMLLALI</sequence>
<evidence type="ECO:0000256" key="6">
    <source>
        <dbReference type="ARBA" id="ARBA00015850"/>
    </source>
</evidence>
<dbReference type="NCBIfam" id="TIGR00317">
    <property type="entry name" value="cobS"/>
    <property type="match status" value="1"/>
</dbReference>
<feature type="transmembrane region" description="Helical" evidence="19">
    <location>
        <begin position="39"/>
        <end position="63"/>
    </location>
</feature>
<evidence type="ECO:0000256" key="16">
    <source>
        <dbReference type="ARBA" id="ARBA00032853"/>
    </source>
</evidence>
<evidence type="ECO:0000313" key="21">
    <source>
        <dbReference type="Proteomes" id="UP000013243"/>
    </source>
</evidence>
<comment type="pathway">
    <text evidence="3 19">Cofactor biosynthesis; adenosylcobalamin biosynthesis; adenosylcobalamin from cob(II)yrinate a,c-diamide: step 7/7.</text>
</comment>
<evidence type="ECO:0000256" key="10">
    <source>
        <dbReference type="ARBA" id="ARBA00022692"/>
    </source>
</evidence>
<evidence type="ECO:0000256" key="7">
    <source>
        <dbReference type="ARBA" id="ARBA00022475"/>
    </source>
</evidence>
<dbReference type="EMBL" id="CP015230">
    <property type="protein sequence ID" value="ANP41195.1"/>
    <property type="molecule type" value="Genomic_DNA"/>
</dbReference>
<evidence type="ECO:0000256" key="9">
    <source>
        <dbReference type="ARBA" id="ARBA00022679"/>
    </source>
</evidence>
<dbReference type="Proteomes" id="UP000013243">
    <property type="component" value="Chromosome"/>
</dbReference>
<evidence type="ECO:0000256" key="19">
    <source>
        <dbReference type="HAMAP-Rule" id="MF_00719"/>
    </source>
</evidence>
<reference evidence="20 21" key="1">
    <citation type="journal article" date="2016" name="ISME J.">
        <title>Global occurrence and heterogeneity of the Roseobacter-clade species Ruegeria mobilis.</title>
        <authorList>
            <person name="Sonnenschein E."/>
            <person name="Gram L."/>
        </authorList>
    </citation>
    <scope>NUCLEOTIDE SEQUENCE [LARGE SCALE GENOMIC DNA]</scope>
    <source>
        <strain evidence="20 21">F1926</strain>
    </source>
</reference>
<feature type="transmembrane region" description="Helical" evidence="19">
    <location>
        <begin position="184"/>
        <end position="213"/>
    </location>
</feature>
<proteinExistence type="inferred from homology"/>
<keyword evidence="7 19" id="KW-1003">Cell membrane</keyword>
<dbReference type="STRING" id="1265309.K529_010505"/>
<dbReference type="AlphaFoldDB" id="A0A1B1A3Q7"/>
<dbReference type="GO" id="GO:0009236">
    <property type="term" value="P:cobalamin biosynthetic process"/>
    <property type="evidence" value="ECO:0007669"/>
    <property type="project" value="UniProtKB-UniRule"/>
</dbReference>
<dbReference type="RefSeq" id="WP_005606044.1">
    <property type="nucleotide sequence ID" value="NZ_CP015230.1"/>
</dbReference>